<feature type="signal peptide" evidence="2">
    <location>
        <begin position="1"/>
        <end position="18"/>
    </location>
</feature>
<sequence length="339" mass="36616">MRSITILILTTLLSSTCPFNLPRPFLHSPIHSPTLRPSPPSTTRLHGDLSFAADKLPSLFKNSVIILAFGGGLIPAAIAANKSMLATITGRKGEKDLEDSKNYQGRREEYKDRLSLDPTKSSTVYIPTTASSGPTLPCSPLLFSSPVYLSDVVSIVGRIENVDSLADWRNLPSTKVPDLATPDNPPMWLPRSTFKTNIRSAKFKSWPVDSNGTPIGGDELRGTELPRVKSSGASIPDAALDAVFDTWAWGASVATPDKVGNCLGRWRPNKETFDLDAFQRDAVAGRAVTGLAIVAFIVIQVSAYGVLFVAPFLREFFNLDIGFGTLGSCNPEGCANLFF</sequence>
<keyword evidence="1" id="KW-1133">Transmembrane helix</keyword>
<feature type="transmembrane region" description="Helical" evidence="1">
    <location>
        <begin position="64"/>
        <end position="85"/>
    </location>
</feature>
<keyword evidence="2" id="KW-0732">Signal</keyword>
<evidence type="ECO:0000313" key="3">
    <source>
        <dbReference type="EMBL" id="GMI47313.1"/>
    </source>
</evidence>
<keyword evidence="1" id="KW-0812">Transmembrane</keyword>
<protein>
    <submittedName>
        <fullName evidence="3">Uncharacterized protein</fullName>
    </submittedName>
</protein>
<reference evidence="4" key="1">
    <citation type="journal article" date="2023" name="Commun. Biol.">
        <title>Genome analysis of Parmales, the sister group of diatoms, reveals the evolutionary specialization of diatoms from phago-mixotrophs to photoautotrophs.</title>
        <authorList>
            <person name="Ban H."/>
            <person name="Sato S."/>
            <person name="Yoshikawa S."/>
            <person name="Yamada K."/>
            <person name="Nakamura Y."/>
            <person name="Ichinomiya M."/>
            <person name="Sato N."/>
            <person name="Blanc-Mathieu R."/>
            <person name="Endo H."/>
            <person name="Kuwata A."/>
            <person name="Ogata H."/>
        </authorList>
    </citation>
    <scope>NUCLEOTIDE SEQUENCE [LARGE SCALE GENOMIC DNA]</scope>
</reference>
<accession>A0A9W7GNP2</accession>
<dbReference type="EMBL" id="BRYA01000340">
    <property type="protein sequence ID" value="GMI47313.1"/>
    <property type="molecule type" value="Genomic_DNA"/>
</dbReference>
<evidence type="ECO:0000256" key="2">
    <source>
        <dbReference type="SAM" id="SignalP"/>
    </source>
</evidence>
<evidence type="ECO:0000313" key="4">
    <source>
        <dbReference type="Proteomes" id="UP001165065"/>
    </source>
</evidence>
<dbReference type="AlphaFoldDB" id="A0A9W7GNP2"/>
<feature type="transmembrane region" description="Helical" evidence="1">
    <location>
        <begin position="288"/>
        <end position="313"/>
    </location>
</feature>
<dbReference type="OrthoDB" id="195001at2759"/>
<organism evidence="3 4">
    <name type="scientific">Triparma columacea</name>
    <dbReference type="NCBI Taxonomy" id="722753"/>
    <lineage>
        <taxon>Eukaryota</taxon>
        <taxon>Sar</taxon>
        <taxon>Stramenopiles</taxon>
        <taxon>Ochrophyta</taxon>
        <taxon>Bolidophyceae</taxon>
        <taxon>Parmales</taxon>
        <taxon>Triparmaceae</taxon>
        <taxon>Triparma</taxon>
    </lineage>
</organism>
<evidence type="ECO:0000256" key="1">
    <source>
        <dbReference type="SAM" id="Phobius"/>
    </source>
</evidence>
<keyword evidence="1" id="KW-0472">Membrane</keyword>
<feature type="chain" id="PRO_5040762512" evidence="2">
    <location>
        <begin position="19"/>
        <end position="339"/>
    </location>
</feature>
<keyword evidence="4" id="KW-1185">Reference proteome</keyword>
<proteinExistence type="predicted"/>
<gene>
    <name evidence="3" type="ORF">TrCOL_g3049</name>
</gene>
<dbReference type="Proteomes" id="UP001165065">
    <property type="component" value="Unassembled WGS sequence"/>
</dbReference>
<name>A0A9W7GNP2_9STRA</name>
<comment type="caution">
    <text evidence="3">The sequence shown here is derived from an EMBL/GenBank/DDBJ whole genome shotgun (WGS) entry which is preliminary data.</text>
</comment>